<gene>
    <name evidence="1" type="ORF">JTE90_007733</name>
</gene>
<evidence type="ECO:0000313" key="1">
    <source>
        <dbReference type="EMBL" id="KAG8191937.1"/>
    </source>
</evidence>
<evidence type="ECO:0000313" key="2">
    <source>
        <dbReference type="Proteomes" id="UP000827092"/>
    </source>
</evidence>
<comment type="caution">
    <text evidence="1">The sequence shown here is derived from an EMBL/GenBank/DDBJ whole genome shotgun (WGS) entry which is preliminary data.</text>
</comment>
<reference evidence="1 2" key="1">
    <citation type="journal article" date="2022" name="Nat. Ecol. Evol.">
        <title>A masculinizing supergene underlies an exaggerated male reproductive morph in a spider.</title>
        <authorList>
            <person name="Hendrickx F."/>
            <person name="De Corte Z."/>
            <person name="Sonet G."/>
            <person name="Van Belleghem S.M."/>
            <person name="Kostlbacher S."/>
            <person name="Vangestel C."/>
        </authorList>
    </citation>
    <scope>NUCLEOTIDE SEQUENCE [LARGE SCALE GENOMIC DNA]</scope>
    <source>
        <strain evidence="1">W744_W776</strain>
    </source>
</reference>
<protein>
    <submittedName>
        <fullName evidence="1">Uncharacterized protein</fullName>
    </submittedName>
</protein>
<organism evidence="1 2">
    <name type="scientific">Oedothorax gibbosus</name>
    <dbReference type="NCBI Taxonomy" id="931172"/>
    <lineage>
        <taxon>Eukaryota</taxon>
        <taxon>Metazoa</taxon>
        <taxon>Ecdysozoa</taxon>
        <taxon>Arthropoda</taxon>
        <taxon>Chelicerata</taxon>
        <taxon>Arachnida</taxon>
        <taxon>Araneae</taxon>
        <taxon>Araneomorphae</taxon>
        <taxon>Entelegynae</taxon>
        <taxon>Araneoidea</taxon>
        <taxon>Linyphiidae</taxon>
        <taxon>Erigoninae</taxon>
        <taxon>Oedothorax</taxon>
    </lineage>
</organism>
<dbReference type="Proteomes" id="UP000827092">
    <property type="component" value="Unassembled WGS sequence"/>
</dbReference>
<keyword evidence="2" id="KW-1185">Reference proteome</keyword>
<accession>A0AAV6V5N1</accession>
<name>A0AAV6V5N1_9ARAC</name>
<proteinExistence type="predicted"/>
<dbReference type="EMBL" id="JAFNEN010000149">
    <property type="protein sequence ID" value="KAG8191937.1"/>
    <property type="molecule type" value="Genomic_DNA"/>
</dbReference>
<dbReference type="AlphaFoldDB" id="A0AAV6V5N1"/>
<sequence length="67" mass="7686">MLADDSGGNNLLRLLDEEQRSSSTLHRNLSRCEAKLKRKNLDEPAFKALRIVYETSHDERSEIRNGS</sequence>